<dbReference type="KEGG" id="fpu:FPSE_03608"/>
<dbReference type="RefSeq" id="XP_009255002.1">
    <property type="nucleotide sequence ID" value="XM_009256727.1"/>
</dbReference>
<evidence type="ECO:0000313" key="1">
    <source>
        <dbReference type="EMBL" id="EKJ76133.1"/>
    </source>
</evidence>
<name>K3VQG8_FUSPC</name>
<accession>K3VQG8</accession>
<proteinExistence type="predicted"/>
<dbReference type="EMBL" id="AFNW01000077">
    <property type="protein sequence ID" value="EKJ76133.1"/>
    <property type="molecule type" value="Genomic_DNA"/>
</dbReference>
<reference evidence="1 2" key="1">
    <citation type="journal article" date="2012" name="PLoS Pathog.">
        <title>Comparative pathogenomics reveals horizontally acquired novel virulence genes in fungi infecting cereal hosts.</title>
        <authorList>
            <person name="Gardiner D.M."/>
            <person name="McDonald M.C."/>
            <person name="Covarelli L."/>
            <person name="Solomon P.S."/>
            <person name="Rusu A.G."/>
            <person name="Marshall M."/>
            <person name="Kazan K."/>
            <person name="Chakraborty S."/>
            <person name="McDonald B.A."/>
            <person name="Manners J.M."/>
        </authorList>
    </citation>
    <scope>NUCLEOTIDE SEQUENCE [LARGE SCALE GENOMIC DNA]</scope>
    <source>
        <strain evidence="1 2">CS3096</strain>
    </source>
</reference>
<dbReference type="OrthoDB" id="5100880at2759"/>
<keyword evidence="2" id="KW-1185">Reference proteome</keyword>
<comment type="caution">
    <text evidence="1">The sequence shown here is derived from an EMBL/GenBank/DDBJ whole genome shotgun (WGS) entry which is preliminary data.</text>
</comment>
<gene>
    <name evidence="1" type="ORF">FPSE_03608</name>
</gene>
<evidence type="ECO:0000313" key="2">
    <source>
        <dbReference type="Proteomes" id="UP000007978"/>
    </source>
</evidence>
<dbReference type="HOGENOM" id="CLU_1337576_0_0_1"/>
<dbReference type="AlphaFoldDB" id="K3VQG8"/>
<sequence>MAKQKALGAKYDVVVDSGDEDAAEPAEEFSDLELDDSDLQILDGLVAMQGINSKTESEEFCDCDMSDLSEEDLKRLEQETRLLAAGATLGLDANNQMDLEFMAWLDAEDLEKTFEAFGYSDAESCTLRGSARRQMAPLAMLIETVIMLLTGSVSSDSIYGLPTANLVANIERKLAIEGCLIYQPKALNRALPVWQNVAFPTVFQS</sequence>
<dbReference type="GeneID" id="20362227"/>
<protein>
    <submittedName>
        <fullName evidence="1">Uncharacterized protein</fullName>
    </submittedName>
</protein>
<organism evidence="1 2">
    <name type="scientific">Fusarium pseudograminearum (strain CS3096)</name>
    <name type="common">Wheat and barley crown-rot fungus</name>
    <dbReference type="NCBI Taxonomy" id="1028729"/>
    <lineage>
        <taxon>Eukaryota</taxon>
        <taxon>Fungi</taxon>
        <taxon>Dikarya</taxon>
        <taxon>Ascomycota</taxon>
        <taxon>Pezizomycotina</taxon>
        <taxon>Sordariomycetes</taxon>
        <taxon>Hypocreomycetidae</taxon>
        <taxon>Hypocreales</taxon>
        <taxon>Nectriaceae</taxon>
        <taxon>Fusarium</taxon>
    </lineage>
</organism>
<dbReference type="Proteomes" id="UP000007978">
    <property type="component" value="Chromosome 1"/>
</dbReference>